<feature type="transmembrane region" description="Helical" evidence="10">
    <location>
        <begin position="207"/>
        <end position="231"/>
    </location>
</feature>
<evidence type="ECO:0000256" key="5">
    <source>
        <dbReference type="ARBA" id="ARBA00022679"/>
    </source>
</evidence>
<name>A0ABR8S141_9MICO</name>
<dbReference type="EMBL" id="JACSQP010000002">
    <property type="protein sequence ID" value="MBD7956774.1"/>
    <property type="molecule type" value="Genomic_DNA"/>
</dbReference>
<keyword evidence="8 10" id="KW-1133">Transmembrane helix</keyword>
<evidence type="ECO:0000256" key="7">
    <source>
        <dbReference type="ARBA" id="ARBA00022824"/>
    </source>
</evidence>
<comment type="subcellular location">
    <subcellularLocation>
        <location evidence="1">Endoplasmic reticulum membrane</location>
        <topology evidence="1">Multi-pass membrane protein</topology>
    </subcellularLocation>
</comment>
<keyword evidence="9 10" id="KW-0472">Membrane</keyword>
<comment type="pathway">
    <text evidence="2">Glycolipid biosynthesis; glycosylphosphatidylinositol-anchor biosynthesis.</text>
</comment>
<protein>
    <recommendedName>
        <fullName evidence="13">Integral membrane protein</fullName>
    </recommendedName>
</protein>
<evidence type="ECO:0000256" key="10">
    <source>
        <dbReference type="SAM" id="Phobius"/>
    </source>
</evidence>
<sequence>MYLAARLVTHGFLVLAAALAPVGSRFGAGAGVADLLAGWDAQWYWLVAVAGYPTTLPLTPDGLVAENQWAFLPLYPMIANIVGAPANSWVAGAVVVSLAAGYGATYVLCRMLAERIGAEAAQWAALMFACAPLAALFHVGYAESLFLLLLFLALWAVQRRRYAWLYLLIPAMGFTRPGVLAFALFLALHAIARWFARRTDPLPAREVAHIVATGLLAAVVGFSWIVIAAVVTGQPDAYLATELAWRRNWLTDAEGAFLPFEGFVQAAAFWFTQWGMGAVIGYVALAASIVSVALLLLRERHVARLGLDIRLWSGSYLLYLLAVFFPQSSIMRLLLPLSPLWGALAVPRSAVWRCSVIAACLAGQWWWIHAMYALGNTFWRIP</sequence>
<feature type="transmembrane region" description="Helical" evidence="10">
    <location>
        <begin position="125"/>
        <end position="157"/>
    </location>
</feature>
<evidence type="ECO:0000313" key="12">
    <source>
        <dbReference type="Proteomes" id="UP000648352"/>
    </source>
</evidence>
<evidence type="ECO:0000256" key="6">
    <source>
        <dbReference type="ARBA" id="ARBA00022692"/>
    </source>
</evidence>
<organism evidence="11 12">
    <name type="scientific">Microbacterium pullorum</name>
    <dbReference type="NCBI Taxonomy" id="2762236"/>
    <lineage>
        <taxon>Bacteria</taxon>
        <taxon>Bacillati</taxon>
        <taxon>Actinomycetota</taxon>
        <taxon>Actinomycetes</taxon>
        <taxon>Micrococcales</taxon>
        <taxon>Microbacteriaceae</taxon>
        <taxon>Microbacterium</taxon>
    </lineage>
</organism>
<keyword evidence="7" id="KW-0256">Endoplasmic reticulum</keyword>
<dbReference type="Pfam" id="PF04188">
    <property type="entry name" value="Mannosyl_trans2"/>
    <property type="match status" value="1"/>
</dbReference>
<gene>
    <name evidence="11" type="ORF">H9651_03930</name>
</gene>
<keyword evidence="5" id="KW-0808">Transferase</keyword>
<accession>A0ABR8S141</accession>
<dbReference type="Proteomes" id="UP000648352">
    <property type="component" value="Unassembled WGS sequence"/>
</dbReference>
<evidence type="ECO:0000256" key="4">
    <source>
        <dbReference type="ARBA" id="ARBA00022676"/>
    </source>
</evidence>
<comment type="caution">
    <text evidence="11">The sequence shown here is derived from an EMBL/GenBank/DDBJ whole genome shotgun (WGS) entry which is preliminary data.</text>
</comment>
<evidence type="ECO:0000256" key="8">
    <source>
        <dbReference type="ARBA" id="ARBA00022989"/>
    </source>
</evidence>
<keyword evidence="6 10" id="KW-0812">Transmembrane</keyword>
<feature type="transmembrane region" description="Helical" evidence="10">
    <location>
        <begin position="279"/>
        <end position="297"/>
    </location>
</feature>
<dbReference type="PANTHER" id="PTHR12468:SF2">
    <property type="entry name" value="GPI MANNOSYLTRANSFERASE 2"/>
    <property type="match status" value="1"/>
</dbReference>
<keyword evidence="3" id="KW-0337">GPI-anchor biosynthesis</keyword>
<evidence type="ECO:0000256" key="3">
    <source>
        <dbReference type="ARBA" id="ARBA00022502"/>
    </source>
</evidence>
<evidence type="ECO:0008006" key="13">
    <source>
        <dbReference type="Google" id="ProtNLM"/>
    </source>
</evidence>
<reference evidence="11 12" key="1">
    <citation type="submission" date="2020-08" db="EMBL/GenBank/DDBJ databases">
        <title>A Genomic Blueprint of the Chicken Gut Microbiome.</title>
        <authorList>
            <person name="Gilroy R."/>
            <person name="Ravi A."/>
            <person name="Getino M."/>
            <person name="Pursley I."/>
            <person name="Horton D.L."/>
            <person name="Alikhan N.-F."/>
            <person name="Baker D."/>
            <person name="Gharbi K."/>
            <person name="Hall N."/>
            <person name="Watson M."/>
            <person name="Adriaenssens E.M."/>
            <person name="Foster-Nyarko E."/>
            <person name="Jarju S."/>
            <person name="Secka A."/>
            <person name="Antonio M."/>
            <person name="Oren A."/>
            <person name="Chaudhuri R."/>
            <person name="La Ragione R.M."/>
            <person name="Hildebrand F."/>
            <person name="Pallen M.J."/>
        </authorList>
    </citation>
    <scope>NUCLEOTIDE SEQUENCE [LARGE SCALE GENOMIC DNA]</scope>
    <source>
        <strain evidence="11 12">Sa4CUA7</strain>
    </source>
</reference>
<keyword evidence="12" id="KW-1185">Reference proteome</keyword>
<dbReference type="PANTHER" id="PTHR12468">
    <property type="entry name" value="GPI MANNOSYLTRANSFERASE 2"/>
    <property type="match status" value="1"/>
</dbReference>
<feature type="transmembrane region" description="Helical" evidence="10">
    <location>
        <begin position="350"/>
        <end position="374"/>
    </location>
</feature>
<feature type="transmembrane region" description="Helical" evidence="10">
    <location>
        <begin position="89"/>
        <end position="113"/>
    </location>
</feature>
<keyword evidence="4" id="KW-0328">Glycosyltransferase</keyword>
<evidence type="ECO:0000313" key="11">
    <source>
        <dbReference type="EMBL" id="MBD7956774.1"/>
    </source>
</evidence>
<evidence type="ECO:0000256" key="1">
    <source>
        <dbReference type="ARBA" id="ARBA00004477"/>
    </source>
</evidence>
<feature type="transmembrane region" description="Helical" evidence="10">
    <location>
        <begin position="177"/>
        <end position="195"/>
    </location>
</feature>
<evidence type="ECO:0000256" key="2">
    <source>
        <dbReference type="ARBA" id="ARBA00004687"/>
    </source>
</evidence>
<dbReference type="InterPro" id="IPR007315">
    <property type="entry name" value="PIG-V/Gpi18"/>
</dbReference>
<proteinExistence type="predicted"/>
<evidence type="ECO:0000256" key="9">
    <source>
        <dbReference type="ARBA" id="ARBA00023136"/>
    </source>
</evidence>
<feature type="transmembrane region" description="Helical" evidence="10">
    <location>
        <begin position="309"/>
        <end position="330"/>
    </location>
</feature>